<dbReference type="GO" id="GO:0051011">
    <property type="term" value="F:microtubule minus-end binding"/>
    <property type="evidence" value="ECO:0007669"/>
    <property type="project" value="TreeGrafter"/>
</dbReference>
<dbReference type="AlphaFoldDB" id="A0AAW1S6F3"/>
<feature type="compositionally biased region" description="Low complexity" evidence="7">
    <location>
        <begin position="242"/>
        <end position="257"/>
    </location>
</feature>
<keyword evidence="3 6" id="KW-0963">Cytoplasm</keyword>
<name>A0AAW1S6F3_9CHLO</name>
<dbReference type="Pfam" id="PF17681">
    <property type="entry name" value="GCP_N_terminal"/>
    <property type="match status" value="1"/>
</dbReference>
<feature type="domain" description="Gamma tubulin complex component protein N-terminal" evidence="9">
    <location>
        <begin position="13"/>
        <end position="352"/>
    </location>
</feature>
<reference evidence="10 11" key="1">
    <citation type="journal article" date="2024" name="Nat. Commun.">
        <title>Phylogenomics reveals the evolutionary origins of lichenization in chlorophyte algae.</title>
        <authorList>
            <person name="Puginier C."/>
            <person name="Libourel C."/>
            <person name="Otte J."/>
            <person name="Skaloud P."/>
            <person name="Haon M."/>
            <person name="Grisel S."/>
            <person name="Petersen M."/>
            <person name="Berrin J.G."/>
            <person name="Delaux P.M."/>
            <person name="Dal Grande F."/>
            <person name="Keller J."/>
        </authorList>
    </citation>
    <scope>NUCLEOTIDE SEQUENCE [LARGE SCALE GENOMIC DNA]</scope>
    <source>
        <strain evidence="10 11">SAG 2145</strain>
    </source>
</reference>
<evidence type="ECO:0000256" key="6">
    <source>
        <dbReference type="RuleBase" id="RU363050"/>
    </source>
</evidence>
<dbReference type="GO" id="GO:0051321">
    <property type="term" value="P:meiotic cell cycle"/>
    <property type="evidence" value="ECO:0007669"/>
    <property type="project" value="TreeGrafter"/>
</dbReference>
<dbReference type="GO" id="GO:0031122">
    <property type="term" value="P:cytoplasmic microtubule organization"/>
    <property type="evidence" value="ECO:0007669"/>
    <property type="project" value="TreeGrafter"/>
</dbReference>
<dbReference type="Gene3D" id="1.20.120.1900">
    <property type="entry name" value="Gamma-tubulin complex, C-terminal domain"/>
    <property type="match status" value="1"/>
</dbReference>
<dbReference type="GO" id="GO:0005874">
    <property type="term" value="C:microtubule"/>
    <property type="evidence" value="ECO:0007669"/>
    <property type="project" value="UniProtKB-KW"/>
</dbReference>
<comment type="subcellular location">
    <subcellularLocation>
        <location evidence="1 6">Cytoplasm</location>
        <location evidence="1 6">Cytoskeleton</location>
        <location evidence="1 6">Microtubule organizing center</location>
    </subcellularLocation>
</comment>
<sequence>MVQMHNQGSSCLLQELVLALAGHTGDVFARKSAQPDEASGCELVEPWTRDVQIADDLSWVAPAERELMNEVAKLGFHCRELQKFCTWETRACMQSTGSPYRSAYAQGLSELLSVYRVALLQLQQHLLQEPEAPLAGLPFLLSEFRVLLPALHQMTYKIQVQNLRGGHLLHLVAMQVQTGNPTLHSCLLRLQWHCHNALFKQLTSWMLHGLLVDPQQESFIQKQEQQTEATGNPAPDADGRLSSAHPSSNPSSQQNAAQGWHHGFQVRIAALPPLISLKTAESILFNGKAVQVLQASKAHLPGNPLLTQADLTAFGRALQALQASSQLNRTHLEHTVEDIRTTVASRLWQLISEQANLVAYLGALKDYFLLGRGDFLQAFLMESSGLMALPPRPSTAEEDVALPFQQAALMSGVDQDPLFVNITPSILPPEEALPLMERNSNQGPNGRRRGLHVPAVDQWARLNLQLDIRWPLHLLLTPEVLGRYQAMFRYLLLLKRTAAALDTAWSALRRRTSVSSARQPALVPLNHLRHHMAHFISNLLVYIQTDVIEAQSVLLSERMKGVNDFLEAERIHWSFLDALITQSFLDVRQIAQLLEPVLCLCHRFSSLVQGQDAVIQDDLPRMSPQLVSIASEWKLRINMLYTLLQSNKLQGSQRAPSLRQFLLRLNFNGFQERETAHHVQRAQQTS</sequence>
<evidence type="ECO:0000256" key="4">
    <source>
        <dbReference type="ARBA" id="ARBA00022701"/>
    </source>
</evidence>
<evidence type="ECO:0000313" key="11">
    <source>
        <dbReference type="Proteomes" id="UP001438707"/>
    </source>
</evidence>
<dbReference type="Pfam" id="PF04130">
    <property type="entry name" value="GCP_C_terminal"/>
    <property type="match status" value="1"/>
</dbReference>
<comment type="similarity">
    <text evidence="2 6">Belongs to the TUBGCP family.</text>
</comment>
<evidence type="ECO:0000313" key="10">
    <source>
        <dbReference type="EMBL" id="KAK9841172.1"/>
    </source>
</evidence>
<dbReference type="GO" id="GO:0000278">
    <property type="term" value="P:mitotic cell cycle"/>
    <property type="evidence" value="ECO:0007669"/>
    <property type="project" value="TreeGrafter"/>
</dbReference>
<keyword evidence="4 6" id="KW-0493">Microtubule</keyword>
<dbReference type="Proteomes" id="UP001438707">
    <property type="component" value="Unassembled WGS sequence"/>
</dbReference>
<dbReference type="PANTHER" id="PTHR19302:SF27">
    <property type="entry name" value="GAMMA-TUBULIN COMPLEX COMPONENT 4"/>
    <property type="match status" value="1"/>
</dbReference>
<dbReference type="InterPro" id="IPR007259">
    <property type="entry name" value="GCP"/>
</dbReference>
<evidence type="ECO:0000259" key="9">
    <source>
        <dbReference type="Pfam" id="PF17681"/>
    </source>
</evidence>
<organism evidence="10 11">
    <name type="scientific">Apatococcus lobatus</name>
    <dbReference type="NCBI Taxonomy" id="904363"/>
    <lineage>
        <taxon>Eukaryota</taxon>
        <taxon>Viridiplantae</taxon>
        <taxon>Chlorophyta</taxon>
        <taxon>core chlorophytes</taxon>
        <taxon>Trebouxiophyceae</taxon>
        <taxon>Chlorellales</taxon>
        <taxon>Chlorellaceae</taxon>
        <taxon>Apatococcus</taxon>
    </lineage>
</organism>
<gene>
    <name evidence="10" type="ORF">WJX74_001402</name>
</gene>
<keyword evidence="11" id="KW-1185">Reference proteome</keyword>
<dbReference type="InterPro" id="IPR040457">
    <property type="entry name" value="GCP_C"/>
</dbReference>
<evidence type="ECO:0000256" key="3">
    <source>
        <dbReference type="ARBA" id="ARBA00022490"/>
    </source>
</evidence>
<evidence type="ECO:0000256" key="2">
    <source>
        <dbReference type="ARBA" id="ARBA00010337"/>
    </source>
</evidence>
<dbReference type="InterPro" id="IPR041470">
    <property type="entry name" value="GCP_N"/>
</dbReference>
<accession>A0AAW1S6F3</accession>
<feature type="region of interest" description="Disordered" evidence="7">
    <location>
        <begin position="221"/>
        <end position="257"/>
    </location>
</feature>
<dbReference type="EMBL" id="JALJOS010000003">
    <property type="protein sequence ID" value="KAK9841172.1"/>
    <property type="molecule type" value="Genomic_DNA"/>
</dbReference>
<comment type="function">
    <text evidence="6">Component of the gamma-tubulin ring complex (gTuRC) which mediates microtubule nucleation.</text>
</comment>
<evidence type="ECO:0000259" key="8">
    <source>
        <dbReference type="Pfam" id="PF04130"/>
    </source>
</evidence>
<dbReference type="InterPro" id="IPR042241">
    <property type="entry name" value="GCP_C_sf"/>
</dbReference>
<dbReference type="GO" id="GO:0000922">
    <property type="term" value="C:spindle pole"/>
    <property type="evidence" value="ECO:0007669"/>
    <property type="project" value="InterPro"/>
</dbReference>
<proteinExistence type="inferred from homology"/>
<feature type="domain" description="Gamma tubulin complex component C-terminal" evidence="8">
    <location>
        <begin position="357"/>
        <end position="670"/>
    </location>
</feature>
<dbReference type="GO" id="GO:0043015">
    <property type="term" value="F:gamma-tubulin binding"/>
    <property type="evidence" value="ECO:0007669"/>
    <property type="project" value="InterPro"/>
</dbReference>
<dbReference type="GO" id="GO:0051225">
    <property type="term" value="P:spindle assembly"/>
    <property type="evidence" value="ECO:0007669"/>
    <property type="project" value="TreeGrafter"/>
</dbReference>
<keyword evidence="5 6" id="KW-0206">Cytoskeleton</keyword>
<evidence type="ECO:0000256" key="5">
    <source>
        <dbReference type="ARBA" id="ARBA00023212"/>
    </source>
</evidence>
<dbReference type="GO" id="GO:0000930">
    <property type="term" value="C:gamma-tubulin complex"/>
    <property type="evidence" value="ECO:0007669"/>
    <property type="project" value="TreeGrafter"/>
</dbReference>
<evidence type="ECO:0000256" key="1">
    <source>
        <dbReference type="ARBA" id="ARBA00004267"/>
    </source>
</evidence>
<dbReference type="GO" id="GO:0007020">
    <property type="term" value="P:microtubule nucleation"/>
    <property type="evidence" value="ECO:0007669"/>
    <property type="project" value="InterPro"/>
</dbReference>
<protein>
    <recommendedName>
        <fullName evidence="6">Gamma-tubulin complex component</fullName>
    </recommendedName>
</protein>
<dbReference type="PANTHER" id="PTHR19302">
    <property type="entry name" value="GAMMA TUBULIN COMPLEX PROTEIN"/>
    <property type="match status" value="1"/>
</dbReference>
<evidence type="ECO:0000256" key="7">
    <source>
        <dbReference type="SAM" id="MobiDB-lite"/>
    </source>
</evidence>
<comment type="caution">
    <text evidence="10">The sequence shown here is derived from an EMBL/GenBank/DDBJ whole genome shotgun (WGS) entry which is preliminary data.</text>
</comment>